<evidence type="ECO:0000256" key="2">
    <source>
        <dbReference type="ARBA" id="ARBA00010447"/>
    </source>
</evidence>
<evidence type="ECO:0000256" key="5">
    <source>
        <dbReference type="RuleBase" id="RU004504"/>
    </source>
</evidence>
<dbReference type="PANTHER" id="PTHR43586:SF8">
    <property type="entry name" value="CYSTEINE DESULFURASE 1, CHLOROPLASTIC"/>
    <property type="match status" value="1"/>
</dbReference>
<keyword evidence="3" id="KW-0663">Pyridoxal phosphate</keyword>
<comment type="caution">
    <text evidence="7">The sequence shown here is derived from an EMBL/GenBank/DDBJ whole genome shotgun (WGS) entry which is preliminary data.</text>
</comment>
<protein>
    <submittedName>
        <fullName evidence="7">Selenocysteine lyase/Cysteine desulfurase</fullName>
    </submittedName>
</protein>
<sequence>MSLVPTQARVERAAAPEVAIPAVVGADLTVPVLGGGSREYANLDHAASAPCLAAVRQAVDQLLPFYASVHRGAGYASQVCTAVYEQARQALRAFVGARRGDAVVVTRNTTDSLNLLARAVPSGTSVVLFDTEHHAALLPWRGPNVHRIATPAAVDAALAELDRALRACPVGPRLVVVTGASNVTGEVWPVARVAEVARRHGARVALDAAQLAPHRPIDMRELDVDYVALSGHKLYAPFGAGALVGRADWLQAANPYLAGGGATSQVTDLGDRLGVAWARVPERHEAGSPNVVGAHALAVAVDELGRNWAGVVHHERALTARLRAGLATVPGLTELSLFGPDHDRVGVVSFTVAGHDAGLLAAALSAEHGIGVRDGAFCAHVATTRLLRRAGAGEKRALRASLGLGTTAEHVDRLVAALRALVSTGPAGEYQLRDGRWAPVADDRPLPASLLGR</sequence>
<dbReference type="SUPFAM" id="SSF53383">
    <property type="entry name" value="PLP-dependent transferases"/>
    <property type="match status" value="1"/>
</dbReference>
<dbReference type="Gene3D" id="3.40.640.10">
    <property type="entry name" value="Type I PLP-dependent aspartate aminotransferase-like (Major domain)"/>
    <property type="match status" value="1"/>
</dbReference>
<dbReference type="Gene3D" id="3.90.1150.10">
    <property type="entry name" value="Aspartate Aminotransferase, domain 1"/>
    <property type="match status" value="1"/>
</dbReference>
<gene>
    <name evidence="7" type="ORF">LX83_006414</name>
</gene>
<keyword evidence="8" id="KW-1185">Reference proteome</keyword>
<dbReference type="RefSeq" id="WP_253778414.1">
    <property type="nucleotide sequence ID" value="NZ_JAMTCK010000019.1"/>
</dbReference>
<proteinExistence type="inferred from homology"/>
<evidence type="ECO:0000256" key="4">
    <source>
        <dbReference type="ARBA" id="ARBA00050776"/>
    </source>
</evidence>
<name>A0AAE3GNZ5_9PSEU</name>
<dbReference type="InterPro" id="IPR015421">
    <property type="entry name" value="PyrdxlP-dep_Trfase_major"/>
</dbReference>
<dbReference type="Pfam" id="PF00266">
    <property type="entry name" value="Aminotran_5"/>
    <property type="match status" value="1"/>
</dbReference>
<comment type="similarity">
    <text evidence="2">Belongs to the class-V pyridoxal-phosphate-dependent aminotransferase family. Csd subfamily.</text>
</comment>
<dbReference type="AlphaFoldDB" id="A0AAE3GNZ5"/>
<dbReference type="EMBL" id="JAMTCK010000019">
    <property type="protein sequence ID" value="MCP2169528.1"/>
    <property type="molecule type" value="Genomic_DNA"/>
</dbReference>
<feature type="domain" description="Aminotransferase class V" evidence="6">
    <location>
        <begin position="42"/>
        <end position="414"/>
    </location>
</feature>
<comment type="cofactor">
    <cofactor evidence="1 5">
        <name>pyridoxal 5'-phosphate</name>
        <dbReference type="ChEBI" id="CHEBI:597326"/>
    </cofactor>
</comment>
<reference evidence="7" key="1">
    <citation type="submission" date="2022-06" db="EMBL/GenBank/DDBJ databases">
        <title>Genomic Encyclopedia of Archaeal and Bacterial Type Strains, Phase II (KMG-II): from individual species to whole genera.</title>
        <authorList>
            <person name="Goeker M."/>
        </authorList>
    </citation>
    <scope>NUCLEOTIDE SEQUENCE</scope>
    <source>
        <strain evidence="7">DSM 43935</strain>
    </source>
</reference>
<keyword evidence="7" id="KW-0456">Lyase</keyword>
<organism evidence="7 8">
    <name type="scientific">Goodfellowiella coeruleoviolacea</name>
    <dbReference type="NCBI Taxonomy" id="334858"/>
    <lineage>
        <taxon>Bacteria</taxon>
        <taxon>Bacillati</taxon>
        <taxon>Actinomycetota</taxon>
        <taxon>Actinomycetes</taxon>
        <taxon>Pseudonocardiales</taxon>
        <taxon>Pseudonocardiaceae</taxon>
        <taxon>Goodfellowiella</taxon>
    </lineage>
</organism>
<evidence type="ECO:0000313" key="8">
    <source>
        <dbReference type="Proteomes" id="UP001206128"/>
    </source>
</evidence>
<accession>A0AAE3GNZ5</accession>
<dbReference type="InterPro" id="IPR015424">
    <property type="entry name" value="PyrdxlP-dep_Trfase"/>
</dbReference>
<dbReference type="Proteomes" id="UP001206128">
    <property type="component" value="Unassembled WGS sequence"/>
</dbReference>
<comment type="catalytic activity">
    <reaction evidence="4">
        <text>(sulfur carrier)-H + L-cysteine = (sulfur carrier)-SH + L-alanine</text>
        <dbReference type="Rhea" id="RHEA:43892"/>
        <dbReference type="Rhea" id="RHEA-COMP:14737"/>
        <dbReference type="Rhea" id="RHEA-COMP:14739"/>
        <dbReference type="ChEBI" id="CHEBI:29917"/>
        <dbReference type="ChEBI" id="CHEBI:35235"/>
        <dbReference type="ChEBI" id="CHEBI:57972"/>
        <dbReference type="ChEBI" id="CHEBI:64428"/>
        <dbReference type="EC" id="2.8.1.7"/>
    </reaction>
</comment>
<dbReference type="InterPro" id="IPR020578">
    <property type="entry name" value="Aminotrans_V_PyrdxlP_BS"/>
</dbReference>
<dbReference type="PROSITE" id="PS00595">
    <property type="entry name" value="AA_TRANSFER_CLASS_5"/>
    <property type="match status" value="1"/>
</dbReference>
<evidence type="ECO:0000256" key="3">
    <source>
        <dbReference type="ARBA" id="ARBA00022898"/>
    </source>
</evidence>
<dbReference type="InterPro" id="IPR000192">
    <property type="entry name" value="Aminotrans_V_dom"/>
</dbReference>
<dbReference type="InterPro" id="IPR015422">
    <property type="entry name" value="PyrdxlP-dep_Trfase_small"/>
</dbReference>
<dbReference type="GO" id="GO:0031071">
    <property type="term" value="F:cysteine desulfurase activity"/>
    <property type="evidence" value="ECO:0007669"/>
    <property type="project" value="UniProtKB-EC"/>
</dbReference>
<dbReference type="PANTHER" id="PTHR43586">
    <property type="entry name" value="CYSTEINE DESULFURASE"/>
    <property type="match status" value="1"/>
</dbReference>
<evidence type="ECO:0000313" key="7">
    <source>
        <dbReference type="EMBL" id="MCP2169528.1"/>
    </source>
</evidence>
<dbReference type="GO" id="GO:0016829">
    <property type="term" value="F:lyase activity"/>
    <property type="evidence" value="ECO:0007669"/>
    <property type="project" value="UniProtKB-KW"/>
</dbReference>
<evidence type="ECO:0000259" key="6">
    <source>
        <dbReference type="Pfam" id="PF00266"/>
    </source>
</evidence>
<evidence type="ECO:0000256" key="1">
    <source>
        <dbReference type="ARBA" id="ARBA00001933"/>
    </source>
</evidence>